<name>A0A833S2I2_9HYME</name>
<dbReference type="Proteomes" id="UP000655588">
    <property type="component" value="Unassembled WGS sequence"/>
</dbReference>
<proteinExistence type="predicted"/>
<keyword evidence="2" id="KW-1185">Reference proteome</keyword>
<dbReference type="AlphaFoldDB" id="A0A833S2I2"/>
<comment type="caution">
    <text evidence="1">The sequence shown here is derived from an EMBL/GenBank/DDBJ whole genome shotgun (WGS) entry which is preliminary data.</text>
</comment>
<accession>A0A833S2I2</accession>
<reference evidence="1" key="1">
    <citation type="submission" date="2019-11" db="EMBL/GenBank/DDBJ databases">
        <title>The nuclear and mitochondrial genomes of Frieseomelitta varia - a highly eusocial stingless bee (Meliponini) with a permanently sterile worker caste.</title>
        <authorList>
            <person name="Freitas F.C.P."/>
            <person name="Lourenco A.P."/>
            <person name="Nunes F.M.F."/>
            <person name="Paschoal A.R."/>
            <person name="Abreu F.C.P."/>
            <person name="Barbin F.O."/>
            <person name="Bataglia L."/>
            <person name="Cardoso-Junior C.A.M."/>
            <person name="Cervoni M.S."/>
            <person name="Silva S.R."/>
            <person name="Dalarmi F."/>
            <person name="Del Lama M.A."/>
            <person name="Depintor T.S."/>
            <person name="Ferreira K.M."/>
            <person name="Goria P.S."/>
            <person name="Jaskot M.C."/>
            <person name="Lago D.C."/>
            <person name="Luna-Lucena D."/>
            <person name="Moda L.M."/>
            <person name="Nascimento L."/>
            <person name="Pedrino M."/>
            <person name="Rabico F.O."/>
            <person name="Sanches F.C."/>
            <person name="Santos D.E."/>
            <person name="Santos C.G."/>
            <person name="Vieira J."/>
            <person name="Lopes T.F."/>
            <person name="Barchuk A.R."/>
            <person name="Hartfelder K."/>
            <person name="Simoes Z.L.P."/>
            <person name="Bitondi M.M.G."/>
            <person name="Pinheiro D.G."/>
        </authorList>
    </citation>
    <scope>NUCLEOTIDE SEQUENCE</scope>
    <source>
        <strain evidence="1">USP_RPSP 00005682</strain>
        <tissue evidence="1">Whole individual</tissue>
    </source>
</reference>
<protein>
    <submittedName>
        <fullName evidence="1">Uncharacterized protein</fullName>
    </submittedName>
</protein>
<sequence length="208" mass="24758">MKRIYNYSSLHCLRYLYLISMDVCRIEFKKLYEALWYNTHPKTQALYALALRRSLTPPRLTAGGLIELNMESFSEVTELLDAMWKDWATDRAKDEFDIMHRTILHDSYFRRDFTQERIAGHRVRFSSLSHDRRSEVSYVDQRPRGVHVLCNVARVLWLRHELHAHCATRVWIASGGWVKKNTNINWIGKSSKLLIHDRFKLSYIMKLN</sequence>
<evidence type="ECO:0000313" key="2">
    <source>
        <dbReference type="Proteomes" id="UP000655588"/>
    </source>
</evidence>
<dbReference type="EMBL" id="WNWW01000557">
    <property type="protein sequence ID" value="KAF3423560.1"/>
    <property type="molecule type" value="Genomic_DNA"/>
</dbReference>
<organism evidence="1 2">
    <name type="scientific">Frieseomelitta varia</name>
    <dbReference type="NCBI Taxonomy" id="561572"/>
    <lineage>
        <taxon>Eukaryota</taxon>
        <taxon>Metazoa</taxon>
        <taxon>Ecdysozoa</taxon>
        <taxon>Arthropoda</taxon>
        <taxon>Hexapoda</taxon>
        <taxon>Insecta</taxon>
        <taxon>Pterygota</taxon>
        <taxon>Neoptera</taxon>
        <taxon>Endopterygota</taxon>
        <taxon>Hymenoptera</taxon>
        <taxon>Apocrita</taxon>
        <taxon>Aculeata</taxon>
        <taxon>Apoidea</taxon>
        <taxon>Anthophila</taxon>
        <taxon>Apidae</taxon>
        <taxon>Frieseomelitta</taxon>
    </lineage>
</organism>
<evidence type="ECO:0000313" key="1">
    <source>
        <dbReference type="EMBL" id="KAF3423560.1"/>
    </source>
</evidence>
<gene>
    <name evidence="1" type="ORF">E2986_13455</name>
</gene>